<dbReference type="RefSeq" id="XP_013268962.1">
    <property type="nucleotide sequence ID" value="XM_013413508.1"/>
</dbReference>
<dbReference type="PANTHER" id="PTHR48050:SF27">
    <property type="entry name" value="GLUCOSYLTRANSFERASE, PUTATIVE (AFU_ORTHOLOGUE AFUA_7G04880)-RELATED"/>
    <property type="match status" value="1"/>
</dbReference>
<evidence type="ECO:0000313" key="1">
    <source>
        <dbReference type="EMBL" id="KIX01826.1"/>
    </source>
</evidence>
<dbReference type="VEuPathDB" id="FungiDB:Z518_09553"/>
<reference evidence="1 2" key="1">
    <citation type="submission" date="2015-01" db="EMBL/GenBank/DDBJ databases">
        <title>The Genome Sequence of Rhinocladiella mackenzie CBS 650.93.</title>
        <authorList>
            <consortium name="The Broad Institute Genomics Platform"/>
            <person name="Cuomo C."/>
            <person name="de Hoog S."/>
            <person name="Gorbushina A."/>
            <person name="Stielow B."/>
            <person name="Teixiera M."/>
            <person name="Abouelleil A."/>
            <person name="Chapman S.B."/>
            <person name="Priest M."/>
            <person name="Young S.K."/>
            <person name="Wortman J."/>
            <person name="Nusbaum C."/>
            <person name="Birren B."/>
        </authorList>
    </citation>
    <scope>NUCLEOTIDE SEQUENCE [LARGE SCALE GENOMIC DNA]</scope>
    <source>
        <strain evidence="1 2">CBS 650.93</strain>
    </source>
</reference>
<dbReference type="AlphaFoldDB" id="A0A0D2IEY8"/>
<name>A0A0D2IEY8_9EURO</name>
<dbReference type="Proteomes" id="UP000053617">
    <property type="component" value="Unassembled WGS sequence"/>
</dbReference>
<accession>A0A0D2IEY8</accession>
<evidence type="ECO:0000313" key="2">
    <source>
        <dbReference type="Proteomes" id="UP000053617"/>
    </source>
</evidence>
<organism evidence="1 2">
    <name type="scientific">Rhinocladiella mackenziei CBS 650.93</name>
    <dbReference type="NCBI Taxonomy" id="1442369"/>
    <lineage>
        <taxon>Eukaryota</taxon>
        <taxon>Fungi</taxon>
        <taxon>Dikarya</taxon>
        <taxon>Ascomycota</taxon>
        <taxon>Pezizomycotina</taxon>
        <taxon>Eurotiomycetes</taxon>
        <taxon>Chaetothyriomycetidae</taxon>
        <taxon>Chaetothyriales</taxon>
        <taxon>Herpotrichiellaceae</taxon>
        <taxon>Rhinocladiella</taxon>
    </lineage>
</organism>
<dbReference type="STRING" id="1442369.A0A0D2IEY8"/>
<dbReference type="Gene3D" id="3.40.50.2000">
    <property type="entry name" value="Glycogen Phosphorylase B"/>
    <property type="match status" value="2"/>
</dbReference>
<gene>
    <name evidence="1" type="ORF">Z518_09553</name>
</gene>
<dbReference type="HOGENOM" id="CLU_555682_0_0_1"/>
<dbReference type="PANTHER" id="PTHR48050">
    <property type="entry name" value="STEROL 3-BETA-GLUCOSYLTRANSFERASE"/>
    <property type="match status" value="1"/>
</dbReference>
<keyword evidence="2" id="KW-1185">Reference proteome</keyword>
<proteinExistence type="predicted"/>
<dbReference type="InterPro" id="IPR050426">
    <property type="entry name" value="Glycosyltransferase_28"/>
</dbReference>
<dbReference type="GeneID" id="25297624"/>
<dbReference type="EMBL" id="KN847481">
    <property type="protein sequence ID" value="KIX01826.1"/>
    <property type="molecule type" value="Genomic_DNA"/>
</dbReference>
<protein>
    <submittedName>
        <fullName evidence="1">Uncharacterized protein</fullName>
    </submittedName>
</protein>
<sequence>MMADKLEEFWKSCVEPDPCTKDPFVADAIIANPPSFAHVHYQHGSLRTSAGQPEAVKNGQNYGELPPIQHRGVHGMARRASSTNGGSKPTLPRTGPMTEGACLFETLNISFTFCWSPALVCTPPDCNSKINIGGFFIRGSPAYTSPADLEAFLHAGSPPSTRGFGSIVVDAAERIVAMVRKAVQTLGVRAIISRGWSKLGGPCDTDVFYKGDCPHEQLCQHVTAAVHHGGAGITACDPRHGKPMNPAAAISFSLTFTILRRCHQNLRENRNRNGTEESVEYFHANLPLHYLRCDLLPDQPATRVYEGDHKKLLLSKKAASSVLSSHGKIAPNRLELRWDPITAILSGSVSTITQMGRTTADIFSRPYELLRHTNNNNARASCLMRAVSHTVSSPSLPPPSSSTAAVISPPHPPAITDGALVDISLAAAEILRAVPRPDREKVTPRQNVMDLKSGTTVADTIFGHVIYEALADIVVYTYESKRRVPRKWQMG</sequence>
<dbReference type="OrthoDB" id="5835829at2759"/>
<dbReference type="SUPFAM" id="SSF53756">
    <property type="entry name" value="UDP-Glycosyltransferase/glycogen phosphorylase"/>
    <property type="match status" value="1"/>
</dbReference>